<keyword evidence="12" id="KW-1185">Reference proteome</keyword>
<evidence type="ECO:0000259" key="10">
    <source>
        <dbReference type="PROSITE" id="PS50110"/>
    </source>
</evidence>
<dbReference type="InterPro" id="IPR018060">
    <property type="entry name" value="HTH_AraC"/>
</dbReference>
<dbReference type="PROSITE" id="PS01124">
    <property type="entry name" value="HTH_ARAC_FAMILY_2"/>
    <property type="match status" value="1"/>
</dbReference>
<keyword evidence="2" id="KW-0963">Cytoplasm</keyword>
<dbReference type="SUPFAM" id="SSF46689">
    <property type="entry name" value="Homeodomain-like"/>
    <property type="match status" value="2"/>
</dbReference>
<dbReference type="InterPro" id="IPR020449">
    <property type="entry name" value="Tscrpt_reg_AraC-type_HTH"/>
</dbReference>
<proteinExistence type="predicted"/>
<evidence type="ECO:0000256" key="6">
    <source>
        <dbReference type="ARBA" id="ARBA00023125"/>
    </source>
</evidence>
<accession>A0A9X1Y2I3</accession>
<organism evidence="11 12">
    <name type="scientific">Paenibacillus mellifer</name>
    <dbReference type="NCBI Taxonomy" id="2937794"/>
    <lineage>
        <taxon>Bacteria</taxon>
        <taxon>Bacillati</taxon>
        <taxon>Bacillota</taxon>
        <taxon>Bacilli</taxon>
        <taxon>Bacillales</taxon>
        <taxon>Paenibacillaceae</taxon>
        <taxon>Paenibacillus</taxon>
    </lineage>
</organism>
<dbReference type="Proteomes" id="UP001139534">
    <property type="component" value="Unassembled WGS sequence"/>
</dbReference>
<evidence type="ECO:0000313" key="12">
    <source>
        <dbReference type="Proteomes" id="UP001139534"/>
    </source>
</evidence>
<keyword evidence="5" id="KW-0805">Transcription regulation</keyword>
<evidence type="ECO:0000256" key="3">
    <source>
        <dbReference type="ARBA" id="ARBA00022553"/>
    </source>
</evidence>
<protein>
    <submittedName>
        <fullName evidence="11">Helix-turn-helix domain-containing protein</fullName>
    </submittedName>
</protein>
<reference evidence="11" key="1">
    <citation type="submission" date="2022-04" db="EMBL/GenBank/DDBJ databases">
        <authorList>
            <person name="Seo M.-J."/>
        </authorList>
    </citation>
    <scope>NUCLEOTIDE SEQUENCE</scope>
    <source>
        <strain evidence="11">MBLB2552</strain>
    </source>
</reference>
<dbReference type="Pfam" id="PF00072">
    <property type="entry name" value="Response_reg"/>
    <property type="match status" value="1"/>
</dbReference>
<dbReference type="InterPro" id="IPR001789">
    <property type="entry name" value="Sig_transdc_resp-reg_receiver"/>
</dbReference>
<feature type="domain" description="HTH araC/xylS-type" evidence="9">
    <location>
        <begin position="418"/>
        <end position="516"/>
    </location>
</feature>
<dbReference type="SMART" id="SM00448">
    <property type="entry name" value="REC"/>
    <property type="match status" value="1"/>
</dbReference>
<feature type="domain" description="Response regulatory" evidence="10">
    <location>
        <begin position="2"/>
        <end position="119"/>
    </location>
</feature>
<dbReference type="GO" id="GO:0003700">
    <property type="term" value="F:DNA-binding transcription factor activity"/>
    <property type="evidence" value="ECO:0007669"/>
    <property type="project" value="InterPro"/>
</dbReference>
<keyword evidence="6" id="KW-0238">DNA-binding</keyword>
<dbReference type="SMART" id="SM00342">
    <property type="entry name" value="HTH_ARAC"/>
    <property type="match status" value="1"/>
</dbReference>
<dbReference type="InterPro" id="IPR051552">
    <property type="entry name" value="HptR"/>
</dbReference>
<dbReference type="Pfam" id="PF17853">
    <property type="entry name" value="GGDEF_2"/>
    <property type="match status" value="1"/>
</dbReference>
<dbReference type="EMBL" id="JALPRK010000026">
    <property type="protein sequence ID" value="MCK8489584.1"/>
    <property type="molecule type" value="Genomic_DNA"/>
</dbReference>
<dbReference type="GO" id="GO:0005737">
    <property type="term" value="C:cytoplasm"/>
    <property type="evidence" value="ECO:0007669"/>
    <property type="project" value="UniProtKB-SubCell"/>
</dbReference>
<dbReference type="GO" id="GO:0043565">
    <property type="term" value="F:sequence-specific DNA binding"/>
    <property type="evidence" value="ECO:0007669"/>
    <property type="project" value="InterPro"/>
</dbReference>
<dbReference type="AlphaFoldDB" id="A0A9X1Y2I3"/>
<dbReference type="SUPFAM" id="SSF52172">
    <property type="entry name" value="CheY-like"/>
    <property type="match status" value="1"/>
</dbReference>
<evidence type="ECO:0000256" key="2">
    <source>
        <dbReference type="ARBA" id="ARBA00022490"/>
    </source>
</evidence>
<keyword evidence="4" id="KW-0902">Two-component regulatory system</keyword>
<comment type="caution">
    <text evidence="11">The sequence shown here is derived from an EMBL/GenBank/DDBJ whole genome shotgun (WGS) entry which is preliminary data.</text>
</comment>
<dbReference type="InterPro" id="IPR011006">
    <property type="entry name" value="CheY-like_superfamily"/>
</dbReference>
<dbReference type="InterPro" id="IPR041522">
    <property type="entry name" value="CdaR_GGDEF"/>
</dbReference>
<evidence type="ECO:0000256" key="8">
    <source>
        <dbReference type="PROSITE-ProRule" id="PRU00169"/>
    </source>
</evidence>
<dbReference type="CDD" id="cd17536">
    <property type="entry name" value="REC_YesN-like"/>
    <property type="match status" value="1"/>
</dbReference>
<feature type="modified residue" description="4-aspartylphosphate" evidence="8">
    <location>
        <position position="54"/>
    </location>
</feature>
<keyword evidence="3 8" id="KW-0597">Phosphoprotein</keyword>
<name>A0A9X1Y2I3_9BACL</name>
<comment type="subcellular location">
    <subcellularLocation>
        <location evidence="1">Cytoplasm</location>
    </subcellularLocation>
</comment>
<evidence type="ECO:0000256" key="5">
    <source>
        <dbReference type="ARBA" id="ARBA00023015"/>
    </source>
</evidence>
<dbReference type="Gene3D" id="3.40.50.2300">
    <property type="match status" value="1"/>
</dbReference>
<dbReference type="GO" id="GO:0000160">
    <property type="term" value="P:phosphorelay signal transduction system"/>
    <property type="evidence" value="ECO:0007669"/>
    <property type="project" value="UniProtKB-KW"/>
</dbReference>
<dbReference type="InterPro" id="IPR009057">
    <property type="entry name" value="Homeodomain-like_sf"/>
</dbReference>
<evidence type="ECO:0000256" key="4">
    <source>
        <dbReference type="ARBA" id="ARBA00023012"/>
    </source>
</evidence>
<dbReference type="Pfam" id="PF12833">
    <property type="entry name" value="HTH_18"/>
    <property type="match status" value="1"/>
</dbReference>
<dbReference type="PROSITE" id="PS50110">
    <property type="entry name" value="RESPONSE_REGULATORY"/>
    <property type="match status" value="1"/>
</dbReference>
<evidence type="ECO:0000256" key="7">
    <source>
        <dbReference type="ARBA" id="ARBA00023163"/>
    </source>
</evidence>
<evidence type="ECO:0000313" key="11">
    <source>
        <dbReference type="EMBL" id="MCK8489584.1"/>
    </source>
</evidence>
<keyword evidence="7" id="KW-0804">Transcription</keyword>
<dbReference type="PRINTS" id="PR00032">
    <property type="entry name" value="HTHARAC"/>
</dbReference>
<sequence length="530" mass="58573">MNVLIVDDEVIIRTGLASVISWSELGLNLLPPAASAEEALQRLGAERPDILITDIRMNGKTGLELAEEAAALLPGLEVIILSGYGDFAYTQQAIRQGVGDYLLKTSKPEEIIRTVLQAKQRLLERRAEDSRAQRQAREERRRHLVKWVIEGDAGAVSVNATHENQGAEASGGPRVRQVLILSADGWGQEDDADSLLRFAVQNMLEDLLPGAAVLIHQGQIVCVTGPDKEEAYTWGGRYKGVLERIENLLNCRLRLAAGIAVDDPNQVYQSYVTATAAFAYHDLLNGSKLLDYREIADRKGGRTVLSQEEENGLGAILLEQDPMALRAWTHRLADELVADSECTPESYQACLQSAAVAAHRWLERTLRALGKEGEARFEPWLQQQVEGGKLKEELFRHLHAVMTLYHSQLGEGQASHVQRAKAFMESCPAGELSLQQIAAYVHLHPGHLSELFKKETGSTFGDYVTALRMRRAMELLVVSPAKVSEIAGMTGYEDVKYFSRLFKKHTGKTPSEFREEALGYDPAGVTAGER</sequence>
<dbReference type="PANTHER" id="PTHR42713:SF3">
    <property type="entry name" value="TRANSCRIPTIONAL REGULATORY PROTEIN HPTR"/>
    <property type="match status" value="1"/>
</dbReference>
<dbReference type="Gene3D" id="1.10.10.60">
    <property type="entry name" value="Homeodomain-like"/>
    <property type="match status" value="2"/>
</dbReference>
<evidence type="ECO:0000256" key="1">
    <source>
        <dbReference type="ARBA" id="ARBA00004496"/>
    </source>
</evidence>
<dbReference type="RefSeq" id="WP_248553607.1">
    <property type="nucleotide sequence ID" value="NZ_JALPRK010000026.1"/>
</dbReference>
<dbReference type="PANTHER" id="PTHR42713">
    <property type="entry name" value="HISTIDINE KINASE-RELATED"/>
    <property type="match status" value="1"/>
</dbReference>
<evidence type="ECO:0000259" key="9">
    <source>
        <dbReference type="PROSITE" id="PS01124"/>
    </source>
</evidence>
<gene>
    <name evidence="11" type="ORF">M0651_20610</name>
</gene>